<keyword evidence="1" id="KW-0378">Hydrolase</keyword>
<proteinExistence type="predicted"/>
<dbReference type="Proteomes" id="UP001226762">
    <property type="component" value="Unassembled WGS sequence"/>
</dbReference>
<name>A0AAE3WA39_9RHOB</name>
<evidence type="ECO:0000313" key="1">
    <source>
        <dbReference type="EMBL" id="MDQ2088718.1"/>
    </source>
</evidence>
<dbReference type="EMBL" id="JANHAX010000001">
    <property type="protein sequence ID" value="MDQ2088718.1"/>
    <property type="molecule type" value="Genomic_DNA"/>
</dbReference>
<comment type="caution">
    <text evidence="1">The sequence shown here is derived from an EMBL/GenBank/DDBJ whole genome shotgun (WGS) entry which is preliminary data.</text>
</comment>
<accession>A0AAE3WA39</accession>
<evidence type="ECO:0000313" key="2">
    <source>
        <dbReference type="Proteomes" id="UP001226762"/>
    </source>
</evidence>
<reference evidence="1" key="1">
    <citation type="submission" date="2022-07" db="EMBL/GenBank/DDBJ databases">
        <authorList>
            <person name="Otstavnykh N."/>
            <person name="Isaeva M."/>
            <person name="Bystritskaya E."/>
        </authorList>
    </citation>
    <scope>NUCLEOTIDE SEQUENCE</scope>
    <source>
        <strain evidence="1">KCTC 52189</strain>
    </source>
</reference>
<protein>
    <submittedName>
        <fullName evidence="1">Alpha/beta fold hydrolase</fullName>
    </submittedName>
</protein>
<dbReference type="InterPro" id="IPR029058">
    <property type="entry name" value="AB_hydrolase_fold"/>
</dbReference>
<dbReference type="GO" id="GO:0016787">
    <property type="term" value="F:hydrolase activity"/>
    <property type="evidence" value="ECO:0007669"/>
    <property type="project" value="UniProtKB-KW"/>
</dbReference>
<dbReference type="AlphaFoldDB" id="A0AAE3WA39"/>
<organism evidence="1 2">
    <name type="scientific">Marimonas arenosa</name>
    <dbReference type="NCBI Taxonomy" id="1795305"/>
    <lineage>
        <taxon>Bacteria</taxon>
        <taxon>Pseudomonadati</taxon>
        <taxon>Pseudomonadota</taxon>
        <taxon>Alphaproteobacteria</taxon>
        <taxon>Rhodobacterales</taxon>
        <taxon>Paracoccaceae</taxon>
        <taxon>Marimonas</taxon>
    </lineage>
</organism>
<gene>
    <name evidence="1" type="ORF">NO357_02230</name>
</gene>
<dbReference type="SUPFAM" id="SSF53474">
    <property type="entry name" value="alpha/beta-Hydrolases"/>
    <property type="match status" value="1"/>
</dbReference>
<dbReference type="Gene3D" id="3.40.50.1820">
    <property type="entry name" value="alpha/beta hydrolase"/>
    <property type="match status" value="1"/>
</dbReference>
<keyword evidence="2" id="KW-1185">Reference proteome</keyword>
<reference evidence="1" key="2">
    <citation type="submission" date="2023-02" db="EMBL/GenBank/DDBJ databases">
        <title>'Rhodoalgimonas zhirmunskyi' gen. nov., isolated from a red alga.</title>
        <authorList>
            <person name="Nedashkovskaya O.I."/>
            <person name="Otstavnykh N.Y."/>
            <person name="Bystritskaya E.P."/>
            <person name="Balabanova L.A."/>
            <person name="Isaeva M.P."/>
        </authorList>
    </citation>
    <scope>NUCLEOTIDE SEQUENCE</scope>
    <source>
        <strain evidence="1">KCTC 52189</strain>
    </source>
</reference>
<sequence>MSEVAPVPPTINCFSCAKVKPSRNSRLATAGQNCLQITTRDVLAIDARKHGDRITSTDYEDPGVYLQSGYLDAAGKFAAETAIDVRSAIDALDQIEGIDANKIGVAGFSLGAIVGYLATAVDPRVDAGLFIGMPLLPITEGEAASFTSPFAYAEGFGERKVALVAGTEDQMYSREGVDALVAQMPPGTQTYWIESGHDFPDDTAGISVAFFKDAF</sequence>